<evidence type="ECO:0000256" key="13">
    <source>
        <dbReference type="ARBA" id="ARBA00023136"/>
    </source>
</evidence>
<reference evidence="21" key="1">
    <citation type="submission" date="2021-12" db="EMBL/GenBank/DDBJ databases">
        <authorList>
            <person name="King R."/>
        </authorList>
    </citation>
    <scope>NUCLEOTIDE SEQUENCE</scope>
</reference>
<keyword evidence="10" id="KW-0677">Repeat</keyword>
<dbReference type="PANTHER" id="PTHR10857:SF106">
    <property type="entry name" value="C2 DOMAIN-CONTAINING PROTEIN"/>
    <property type="match status" value="1"/>
</dbReference>
<evidence type="ECO:0000256" key="16">
    <source>
        <dbReference type="ARBA" id="ARBA00065466"/>
    </source>
</evidence>
<evidence type="ECO:0000256" key="7">
    <source>
        <dbReference type="ARBA" id="ARBA00022490"/>
    </source>
</evidence>
<evidence type="ECO:0000256" key="18">
    <source>
        <dbReference type="ARBA" id="ARBA00076171"/>
    </source>
</evidence>
<dbReference type="PROSITE" id="PS50004">
    <property type="entry name" value="C2"/>
    <property type="match status" value="2"/>
</dbReference>
<keyword evidence="12" id="KW-0965">Cell junction</keyword>
<dbReference type="PANTHER" id="PTHR10857">
    <property type="entry name" value="COPINE"/>
    <property type="match status" value="1"/>
</dbReference>
<evidence type="ECO:0000256" key="8">
    <source>
        <dbReference type="ARBA" id="ARBA00022553"/>
    </source>
</evidence>
<keyword evidence="9" id="KW-0479">Metal-binding</keyword>
<keyword evidence="13" id="KW-0472">Membrane</keyword>
<dbReference type="CDD" id="cd04048">
    <property type="entry name" value="C2A_Copine"/>
    <property type="match status" value="1"/>
</dbReference>
<dbReference type="GO" id="GO:0046872">
    <property type="term" value="F:metal ion binding"/>
    <property type="evidence" value="ECO:0007669"/>
    <property type="project" value="UniProtKB-KW"/>
</dbReference>
<comment type="function">
    <text evidence="15">Calcium-dependent phospholipid-binding protein that plays a role in ERBB2-mediated tumor cell migration in response to growth factor heregulin stimulation.</text>
</comment>
<name>A0A9P0AE40_BEMTA</name>
<dbReference type="GO" id="GO:0005925">
    <property type="term" value="C:focal adhesion"/>
    <property type="evidence" value="ECO:0007669"/>
    <property type="project" value="UniProtKB-SubCell"/>
</dbReference>
<evidence type="ECO:0000259" key="19">
    <source>
        <dbReference type="PROSITE" id="PS50004"/>
    </source>
</evidence>
<dbReference type="InterPro" id="IPR036465">
    <property type="entry name" value="vWFA_dom_sf"/>
</dbReference>
<dbReference type="SUPFAM" id="SSF53300">
    <property type="entry name" value="vWA-like"/>
    <property type="match status" value="1"/>
</dbReference>
<evidence type="ECO:0000256" key="2">
    <source>
        <dbReference type="ARBA" id="ARBA00004236"/>
    </source>
</evidence>
<keyword evidence="7" id="KW-0963">Cytoplasm</keyword>
<accession>A0A9P0AE40</accession>
<evidence type="ECO:0000256" key="10">
    <source>
        <dbReference type="ARBA" id="ARBA00022737"/>
    </source>
</evidence>
<dbReference type="PROSITE" id="PS50234">
    <property type="entry name" value="VWFA"/>
    <property type="match status" value="1"/>
</dbReference>
<dbReference type="GO" id="GO:0032991">
    <property type="term" value="C:protein-containing complex"/>
    <property type="evidence" value="ECO:0007669"/>
    <property type="project" value="UniProtKB-ARBA"/>
</dbReference>
<evidence type="ECO:0000256" key="14">
    <source>
        <dbReference type="ARBA" id="ARBA00023242"/>
    </source>
</evidence>
<feature type="domain" description="C2" evidence="19">
    <location>
        <begin position="133"/>
        <end position="258"/>
    </location>
</feature>
<dbReference type="InterPro" id="IPR045052">
    <property type="entry name" value="Copine"/>
</dbReference>
<dbReference type="CDD" id="cd01459">
    <property type="entry name" value="vWA_copine_like"/>
    <property type="match status" value="1"/>
</dbReference>
<dbReference type="SMART" id="SM00239">
    <property type="entry name" value="C2"/>
    <property type="match status" value="2"/>
</dbReference>
<dbReference type="Proteomes" id="UP001152759">
    <property type="component" value="Chromosome 6"/>
</dbReference>
<comment type="subcellular location">
    <subcellularLocation>
        <location evidence="3">Cell junction</location>
        <location evidence="3">Focal adhesion</location>
    </subcellularLocation>
    <subcellularLocation>
        <location evidence="2">Cell membrane</location>
    </subcellularLocation>
    <subcellularLocation>
        <location evidence="4">Cytoplasm</location>
    </subcellularLocation>
    <subcellularLocation>
        <location evidence="1">Nucleus</location>
    </subcellularLocation>
</comment>
<proteinExistence type="inferred from homology"/>
<evidence type="ECO:0000256" key="3">
    <source>
        <dbReference type="ARBA" id="ARBA00004246"/>
    </source>
</evidence>
<dbReference type="InterPro" id="IPR002035">
    <property type="entry name" value="VWF_A"/>
</dbReference>
<dbReference type="GO" id="GO:0005737">
    <property type="term" value="C:cytoplasm"/>
    <property type="evidence" value="ECO:0007669"/>
    <property type="project" value="UniProtKB-SubCell"/>
</dbReference>
<dbReference type="InterPro" id="IPR037768">
    <property type="entry name" value="C2B_Copine"/>
</dbReference>
<protein>
    <recommendedName>
        <fullName evidence="17">Copine-3</fullName>
    </recommendedName>
    <alternativeName>
        <fullName evidence="18">Copine III</fullName>
    </alternativeName>
</protein>
<dbReference type="Gene3D" id="3.40.50.410">
    <property type="entry name" value="von Willebrand factor, type A domain"/>
    <property type="match status" value="1"/>
</dbReference>
<dbReference type="GO" id="GO:0005544">
    <property type="term" value="F:calcium-dependent phospholipid binding"/>
    <property type="evidence" value="ECO:0007669"/>
    <property type="project" value="InterPro"/>
</dbReference>
<dbReference type="FunFam" id="2.60.40.150:FF:000042">
    <property type="entry name" value="Copine 3"/>
    <property type="match status" value="1"/>
</dbReference>
<evidence type="ECO:0000313" key="21">
    <source>
        <dbReference type="EMBL" id="CAH0392490.1"/>
    </source>
</evidence>
<dbReference type="KEGG" id="btab:109034750"/>
<comment type="similarity">
    <text evidence="5">Belongs to the copine family.</text>
</comment>
<dbReference type="AlphaFoldDB" id="A0A9P0AE40"/>
<dbReference type="Pfam" id="PF07002">
    <property type="entry name" value="Copine"/>
    <property type="match status" value="1"/>
</dbReference>
<dbReference type="InterPro" id="IPR035892">
    <property type="entry name" value="C2_domain_sf"/>
</dbReference>
<dbReference type="OrthoDB" id="5855668at2759"/>
<evidence type="ECO:0000256" key="15">
    <source>
        <dbReference type="ARBA" id="ARBA00058857"/>
    </source>
</evidence>
<evidence type="ECO:0000256" key="5">
    <source>
        <dbReference type="ARBA" id="ARBA00009048"/>
    </source>
</evidence>
<evidence type="ECO:0000256" key="12">
    <source>
        <dbReference type="ARBA" id="ARBA00022949"/>
    </source>
</evidence>
<evidence type="ECO:0000256" key="17">
    <source>
        <dbReference type="ARBA" id="ARBA00074834"/>
    </source>
</evidence>
<evidence type="ECO:0000313" key="22">
    <source>
        <dbReference type="Proteomes" id="UP001152759"/>
    </source>
</evidence>
<evidence type="ECO:0000259" key="20">
    <source>
        <dbReference type="PROSITE" id="PS50234"/>
    </source>
</evidence>
<dbReference type="Pfam" id="PF00168">
    <property type="entry name" value="C2"/>
    <property type="match status" value="2"/>
</dbReference>
<keyword evidence="14" id="KW-0539">Nucleus</keyword>
<evidence type="ECO:0000256" key="9">
    <source>
        <dbReference type="ARBA" id="ARBA00022723"/>
    </source>
</evidence>
<organism evidence="21 22">
    <name type="scientific">Bemisia tabaci</name>
    <name type="common">Sweetpotato whitefly</name>
    <name type="synonym">Aleurodes tabaci</name>
    <dbReference type="NCBI Taxonomy" id="7038"/>
    <lineage>
        <taxon>Eukaryota</taxon>
        <taxon>Metazoa</taxon>
        <taxon>Ecdysozoa</taxon>
        <taxon>Arthropoda</taxon>
        <taxon>Hexapoda</taxon>
        <taxon>Insecta</taxon>
        <taxon>Pterygota</taxon>
        <taxon>Neoptera</taxon>
        <taxon>Paraneoptera</taxon>
        <taxon>Hemiptera</taxon>
        <taxon>Sternorrhyncha</taxon>
        <taxon>Aleyrodoidea</taxon>
        <taxon>Aleyrodidae</taxon>
        <taxon>Aleyrodinae</taxon>
        <taxon>Bemisia</taxon>
    </lineage>
</organism>
<keyword evidence="6" id="KW-1003">Cell membrane</keyword>
<dbReference type="GO" id="GO:0071277">
    <property type="term" value="P:cellular response to calcium ion"/>
    <property type="evidence" value="ECO:0007669"/>
    <property type="project" value="UniProtKB-ARBA"/>
</dbReference>
<keyword evidence="8" id="KW-0597">Phosphoprotein</keyword>
<feature type="domain" description="VWFA" evidence="20">
    <location>
        <begin position="301"/>
        <end position="496"/>
    </location>
</feature>
<evidence type="ECO:0000256" key="4">
    <source>
        <dbReference type="ARBA" id="ARBA00004496"/>
    </source>
</evidence>
<dbReference type="InterPro" id="IPR000008">
    <property type="entry name" value="C2_dom"/>
</dbReference>
<feature type="domain" description="C2" evidence="19">
    <location>
        <begin position="1"/>
        <end position="123"/>
    </location>
</feature>
<comment type="subunit">
    <text evidence="16">Monomer. Interacts with ERBB2 (preferentially with the tyrosine phosphorylated form); this interaction occurs at the cell membrane and is increased in a growth factor heregulin-dependent manner. Interacts with SHC1; this interaction may mediate the binding of CPNE3 with ERBB2. Interacts with RACK1.</text>
</comment>
<dbReference type="SMART" id="SM00327">
    <property type="entry name" value="VWA"/>
    <property type="match status" value="1"/>
</dbReference>
<dbReference type="GO" id="GO:0005886">
    <property type="term" value="C:plasma membrane"/>
    <property type="evidence" value="ECO:0007669"/>
    <property type="project" value="UniProtKB-SubCell"/>
</dbReference>
<dbReference type="CDD" id="cd04047">
    <property type="entry name" value="C2B_Copine"/>
    <property type="match status" value="1"/>
</dbReference>
<dbReference type="GO" id="GO:0005634">
    <property type="term" value="C:nucleus"/>
    <property type="evidence" value="ECO:0007669"/>
    <property type="project" value="UniProtKB-SubCell"/>
</dbReference>
<dbReference type="FunFam" id="2.60.40.150:FF:000099">
    <property type="entry name" value="Copine 3"/>
    <property type="match status" value="1"/>
</dbReference>
<dbReference type="Gene3D" id="2.60.40.150">
    <property type="entry name" value="C2 domain"/>
    <property type="match status" value="2"/>
</dbReference>
<evidence type="ECO:0000256" key="6">
    <source>
        <dbReference type="ARBA" id="ARBA00022475"/>
    </source>
</evidence>
<evidence type="ECO:0000256" key="1">
    <source>
        <dbReference type="ARBA" id="ARBA00004123"/>
    </source>
</evidence>
<sequence>MTAFVPGSAAQPTSEVELTISCRGLEGKDVLSKSDPMCVTYIQPFGDTHWVEYHRTETILNSHDPDFASKVLLSYRFEEQQPLKFELYDVDSESPRLEDHDFLGFVTCNLGQIISNGKVKLQLLQKGYDRVHASQKSYILIAAEELATLKDEVYLQFSGYNLDKKDWFGKSDPFLEIHKSLESGDYSLVHKTEVIKCTLNPKWQRFSLPVRTLCNGDYHRNLKFVCYDWNASGSHSLIGEFYATLQQLSEGPSSKTRFKCIHPEKRLKKNYSGSGEIALDFFQVKKIHSFMDYVRGGTQLHCTIAIDFTGSNGNPAHPSSLHYVCDGFANCYEQAISSVVSIIQDYDSDKMFPVLGFGARLPPHGVVSHEFFVNMHPSNPYCEGVNGVLQAYKNCIRQVQLYGPTNFSPVINHVAKFAQQHSDGSSYFILLILTDGVITDMPQTTEAIVNASGLPMSIIIVGVGNADFSAMETLDADTVGLKANGVKALRDIVQFVPFNKFVNTGDPRTARIRLAKEVLAEVPGQFISFMKANKIEPKPPLSTISFLPPDPEQLNTTH</sequence>
<keyword evidence="11" id="KW-0106">Calcium</keyword>
<dbReference type="SUPFAM" id="SSF49562">
    <property type="entry name" value="C2 domain (Calcium/lipid-binding domain, CaLB)"/>
    <property type="match status" value="2"/>
</dbReference>
<dbReference type="InterPro" id="IPR010734">
    <property type="entry name" value="Copine_C"/>
</dbReference>
<keyword evidence="22" id="KW-1185">Reference proteome</keyword>
<evidence type="ECO:0000256" key="11">
    <source>
        <dbReference type="ARBA" id="ARBA00022837"/>
    </source>
</evidence>
<gene>
    <name evidence="21" type="ORF">BEMITA_LOCUS11003</name>
</gene>
<dbReference type="EMBL" id="OU963867">
    <property type="protein sequence ID" value="CAH0392490.1"/>
    <property type="molecule type" value="Genomic_DNA"/>
</dbReference>